<evidence type="ECO:0000259" key="2">
    <source>
        <dbReference type="PROSITE" id="PS51724"/>
    </source>
</evidence>
<dbReference type="EMBL" id="JAHESF010000016">
    <property type="protein sequence ID" value="MBT1698597.1"/>
    <property type="molecule type" value="Genomic_DNA"/>
</dbReference>
<gene>
    <name evidence="3" type="ORF">KK083_17020</name>
</gene>
<evidence type="ECO:0000256" key="1">
    <source>
        <dbReference type="SAM" id="MobiDB-lite"/>
    </source>
</evidence>
<evidence type="ECO:0000313" key="3">
    <source>
        <dbReference type="EMBL" id="MBT1698597.1"/>
    </source>
</evidence>
<feature type="domain" description="SPOR" evidence="2">
    <location>
        <begin position="557"/>
        <end position="636"/>
    </location>
</feature>
<name>A0AAP2DP13_9BACT</name>
<sequence length="638" mass="71397">MRILFTFSVLLLVLPALAQTEFSLYRLNANLPQANMLNPAFAPNSKLTIGLPLVSSIYAAADNDGIAFRDVFMDSENDSLKIDTLSIFSKLNPSNRIQVNEAIQLFYLGLRGRKGYLSFAIHQVLEMRFNYPGDLAGWAIRGPAHPAYVGKSLDLSNFYSRSVAYNKISLNYARDITPELRVGARFNYLLGVAAGESTSIDGRLTVNMDSVNIRTGNIHFQTAGIDFFDQDNLDVNDYKTYFLGTKNKGMSWDIGATYEVTNNLTVSAAINDLGYINWKEYTRSYRVAPVNYTFKGFDMLDYINKKPGDEFLQAEADSLENLFTATETTGNKFKTSLTGKFYAGVNFRLLRVNNFSALVYMDVFHKKVNPALSLGYNLQLGRLLNTTVGITYQNGSITNIGAGIALKLTHMQFYATSDRANSFIYPARASRADAHIGMNLVFGRPKKNRESSDNDKDKDKEEEPEKTPEAPKPDTVAQQPPAIEHQVPVDTTARATAEPAQPQPVVTQEETKEQVTPPPVETPVTETPSPVVETKEQPVQPAPEPAHETVKRGGHRDELPVGHYVVVGAFRQKENAERYSRMLRNSGYNNSFGFVTVKNVYYVHVFQSGGLDEARNMRDEFRKRSEFQFAESWVLSVE</sequence>
<dbReference type="Gene3D" id="2.40.160.60">
    <property type="entry name" value="Outer membrane protein transport protein (OMPP1/FadL/TodX)"/>
    <property type="match status" value="1"/>
</dbReference>
<accession>A0AAP2DP13</accession>
<feature type="compositionally biased region" description="Basic and acidic residues" evidence="1">
    <location>
        <begin position="448"/>
        <end position="472"/>
    </location>
</feature>
<dbReference type="Gene3D" id="3.30.70.1070">
    <property type="entry name" value="Sporulation related repeat"/>
    <property type="match status" value="1"/>
</dbReference>
<comment type="caution">
    <text evidence="3">The sequence shown here is derived from an EMBL/GenBank/DDBJ whole genome shotgun (WGS) entry which is preliminary data.</text>
</comment>
<dbReference type="AlphaFoldDB" id="A0AAP2DP13"/>
<dbReference type="GO" id="GO:0042834">
    <property type="term" value="F:peptidoglycan binding"/>
    <property type="evidence" value="ECO:0007669"/>
    <property type="project" value="InterPro"/>
</dbReference>
<protein>
    <submittedName>
        <fullName evidence="3">SPOR domain-containing protein</fullName>
    </submittedName>
</protein>
<reference evidence="3 4" key="1">
    <citation type="submission" date="2021-05" db="EMBL/GenBank/DDBJ databases">
        <title>A Polyphasic approach of four new species of the genus Ohtaekwangia: Ohtaekwangia histidinii sp. nov., Ohtaekwangia cretensis sp. nov., Ohtaekwangia indiensis sp. nov., Ohtaekwangia reichenbachii sp. nov. from diverse environment.</title>
        <authorList>
            <person name="Octaviana S."/>
        </authorList>
    </citation>
    <scope>NUCLEOTIDE SEQUENCE [LARGE SCALE GENOMIC DNA]</scope>
    <source>
        <strain evidence="3 4">PWU4</strain>
    </source>
</reference>
<feature type="compositionally biased region" description="Low complexity" evidence="1">
    <location>
        <begin position="522"/>
        <end position="532"/>
    </location>
</feature>
<dbReference type="InterPro" id="IPR043781">
    <property type="entry name" value="DUF5723"/>
</dbReference>
<dbReference type="Pfam" id="PF05036">
    <property type="entry name" value="SPOR"/>
    <property type="match status" value="1"/>
</dbReference>
<dbReference type="SUPFAM" id="SSF110997">
    <property type="entry name" value="Sporulation related repeat"/>
    <property type="match status" value="1"/>
</dbReference>
<dbReference type="InterPro" id="IPR007730">
    <property type="entry name" value="SPOR-like_dom"/>
</dbReference>
<dbReference type="Proteomes" id="UP001319200">
    <property type="component" value="Unassembled WGS sequence"/>
</dbReference>
<feature type="region of interest" description="Disordered" evidence="1">
    <location>
        <begin position="441"/>
        <end position="555"/>
    </location>
</feature>
<dbReference type="Pfam" id="PF18990">
    <property type="entry name" value="DUF5723"/>
    <property type="match status" value="1"/>
</dbReference>
<dbReference type="InterPro" id="IPR036680">
    <property type="entry name" value="SPOR-like_sf"/>
</dbReference>
<dbReference type="RefSeq" id="WP_254165045.1">
    <property type="nucleotide sequence ID" value="NZ_JAHESF010000016.1"/>
</dbReference>
<proteinExistence type="predicted"/>
<dbReference type="PROSITE" id="PS51724">
    <property type="entry name" value="SPOR"/>
    <property type="match status" value="1"/>
</dbReference>
<feature type="compositionally biased region" description="Basic and acidic residues" evidence="1">
    <location>
        <begin position="545"/>
        <end position="555"/>
    </location>
</feature>
<organism evidence="3 4">
    <name type="scientific">Chryseosolibacter histidini</name>
    <dbReference type="NCBI Taxonomy" id="2782349"/>
    <lineage>
        <taxon>Bacteria</taxon>
        <taxon>Pseudomonadati</taxon>
        <taxon>Bacteroidota</taxon>
        <taxon>Cytophagia</taxon>
        <taxon>Cytophagales</taxon>
        <taxon>Chryseotaleaceae</taxon>
        <taxon>Chryseosolibacter</taxon>
    </lineage>
</organism>
<keyword evidence="4" id="KW-1185">Reference proteome</keyword>
<evidence type="ECO:0000313" key="4">
    <source>
        <dbReference type="Proteomes" id="UP001319200"/>
    </source>
</evidence>